<dbReference type="AlphaFoldDB" id="A0A3S4ZUE4"/>
<evidence type="ECO:0000313" key="2">
    <source>
        <dbReference type="Proteomes" id="UP000784294"/>
    </source>
</evidence>
<reference evidence="1" key="1">
    <citation type="submission" date="2018-11" db="EMBL/GenBank/DDBJ databases">
        <authorList>
            <consortium name="Pathogen Informatics"/>
        </authorList>
    </citation>
    <scope>NUCLEOTIDE SEQUENCE</scope>
</reference>
<dbReference type="EMBL" id="CAAALY010044456">
    <property type="protein sequence ID" value="VEL20044.1"/>
    <property type="molecule type" value="Genomic_DNA"/>
</dbReference>
<gene>
    <name evidence="1" type="ORF">PXEA_LOCUS13484</name>
</gene>
<accession>A0A3S4ZUE4</accession>
<name>A0A3S4ZUE4_9PLAT</name>
<evidence type="ECO:0000313" key="1">
    <source>
        <dbReference type="EMBL" id="VEL20044.1"/>
    </source>
</evidence>
<protein>
    <submittedName>
        <fullName evidence="1">Uncharacterized protein</fullName>
    </submittedName>
</protein>
<proteinExistence type="predicted"/>
<comment type="caution">
    <text evidence="1">The sequence shown here is derived from an EMBL/GenBank/DDBJ whole genome shotgun (WGS) entry which is preliminary data.</text>
</comment>
<dbReference type="Proteomes" id="UP000784294">
    <property type="component" value="Unassembled WGS sequence"/>
</dbReference>
<keyword evidence="2" id="KW-1185">Reference proteome</keyword>
<sequence>MAAEDACSTERVSKERVYKSIRRIHTQPHTAGKLDKVRLSDVGQTSSQKLPRLPPFLWVAFGAKNPTRIASELANARHRDTLA</sequence>
<organism evidence="1 2">
    <name type="scientific">Protopolystoma xenopodis</name>
    <dbReference type="NCBI Taxonomy" id="117903"/>
    <lineage>
        <taxon>Eukaryota</taxon>
        <taxon>Metazoa</taxon>
        <taxon>Spiralia</taxon>
        <taxon>Lophotrochozoa</taxon>
        <taxon>Platyhelminthes</taxon>
        <taxon>Monogenea</taxon>
        <taxon>Polyopisthocotylea</taxon>
        <taxon>Polystomatidea</taxon>
        <taxon>Polystomatidae</taxon>
        <taxon>Protopolystoma</taxon>
    </lineage>
</organism>